<name>A0A392V676_9FABA</name>
<comment type="caution">
    <text evidence="1">The sequence shown here is derived from an EMBL/GenBank/DDBJ whole genome shotgun (WGS) entry which is preliminary data.</text>
</comment>
<keyword evidence="2" id="KW-1185">Reference proteome</keyword>
<accession>A0A392V676</accession>
<dbReference type="EMBL" id="LXQA011043690">
    <property type="protein sequence ID" value="MCI82451.1"/>
    <property type="molecule type" value="Genomic_DNA"/>
</dbReference>
<feature type="non-terminal residue" evidence="1">
    <location>
        <position position="1"/>
    </location>
</feature>
<organism evidence="1 2">
    <name type="scientific">Trifolium medium</name>
    <dbReference type="NCBI Taxonomy" id="97028"/>
    <lineage>
        <taxon>Eukaryota</taxon>
        <taxon>Viridiplantae</taxon>
        <taxon>Streptophyta</taxon>
        <taxon>Embryophyta</taxon>
        <taxon>Tracheophyta</taxon>
        <taxon>Spermatophyta</taxon>
        <taxon>Magnoliopsida</taxon>
        <taxon>eudicotyledons</taxon>
        <taxon>Gunneridae</taxon>
        <taxon>Pentapetalae</taxon>
        <taxon>rosids</taxon>
        <taxon>fabids</taxon>
        <taxon>Fabales</taxon>
        <taxon>Fabaceae</taxon>
        <taxon>Papilionoideae</taxon>
        <taxon>50 kb inversion clade</taxon>
        <taxon>NPAAA clade</taxon>
        <taxon>Hologalegina</taxon>
        <taxon>IRL clade</taxon>
        <taxon>Trifolieae</taxon>
        <taxon>Trifolium</taxon>
    </lineage>
</organism>
<evidence type="ECO:0000313" key="1">
    <source>
        <dbReference type="EMBL" id="MCI82451.1"/>
    </source>
</evidence>
<reference evidence="1 2" key="1">
    <citation type="journal article" date="2018" name="Front. Plant Sci.">
        <title>Red Clover (Trifolium pratense) and Zigzag Clover (T. medium) - A Picture of Genomic Similarities and Differences.</title>
        <authorList>
            <person name="Dluhosova J."/>
            <person name="Istvanek J."/>
            <person name="Nedelnik J."/>
            <person name="Repkova J."/>
        </authorList>
    </citation>
    <scope>NUCLEOTIDE SEQUENCE [LARGE SCALE GENOMIC DNA]</scope>
    <source>
        <strain evidence="2">cv. 10/8</strain>
        <tissue evidence="1">Leaf</tissue>
    </source>
</reference>
<dbReference type="Proteomes" id="UP000265520">
    <property type="component" value="Unassembled WGS sequence"/>
</dbReference>
<sequence length="31" mass="3345">GCWRGAQAKLQEAVLGFGPCATRSPGWRNAR</sequence>
<evidence type="ECO:0000313" key="2">
    <source>
        <dbReference type="Proteomes" id="UP000265520"/>
    </source>
</evidence>
<protein>
    <submittedName>
        <fullName evidence="1">Uncharacterized protein</fullName>
    </submittedName>
</protein>
<proteinExistence type="predicted"/>
<dbReference type="AlphaFoldDB" id="A0A392V676"/>